<dbReference type="AlphaFoldDB" id="A0A8E0WMN5"/>
<organism evidence="1 2">
    <name type="scientific">Rickettsia tamurae subsp. buchneri</name>
    <dbReference type="NCBI Taxonomy" id="1462938"/>
    <lineage>
        <taxon>Bacteria</taxon>
        <taxon>Pseudomonadati</taxon>
        <taxon>Pseudomonadota</taxon>
        <taxon>Alphaproteobacteria</taxon>
        <taxon>Rickettsiales</taxon>
        <taxon>Rickettsiaceae</taxon>
        <taxon>Rickettsieae</taxon>
        <taxon>Rickettsia</taxon>
        <taxon>spotted fever group</taxon>
    </lineage>
</organism>
<comment type="caution">
    <text evidence="1">The sequence shown here is derived from an EMBL/GenBank/DDBJ whole genome shotgun (WGS) entry which is preliminary data.</text>
</comment>
<evidence type="ECO:0000313" key="2">
    <source>
        <dbReference type="Proteomes" id="UP000027161"/>
    </source>
</evidence>
<accession>A0A8E0WMN5</accession>
<proteinExistence type="predicted"/>
<gene>
    <name evidence="1" type="ORF">REISMN_01280</name>
</gene>
<protein>
    <submittedName>
        <fullName evidence="1">Uncharacterized protein</fullName>
    </submittedName>
</protein>
<dbReference type="EMBL" id="JFKF01000027">
    <property type="protein sequence ID" value="KDO03505.1"/>
    <property type="molecule type" value="Genomic_DNA"/>
</dbReference>
<reference evidence="1 2" key="1">
    <citation type="submission" date="2014-02" db="EMBL/GenBank/DDBJ databases">
        <title>Draft genome sequence of Rickettsia buchneri sp. nov. ISO7T.</title>
        <authorList>
            <person name="Felsheim R.F."/>
            <person name="Kurtti T.J."/>
            <person name="Munderloh U.G."/>
        </authorList>
    </citation>
    <scope>NUCLEOTIDE SEQUENCE [LARGE SCALE GENOMIC DNA]</scope>
    <source>
        <strain evidence="1 2">ISO7</strain>
    </source>
</reference>
<evidence type="ECO:0000313" key="1">
    <source>
        <dbReference type="EMBL" id="KDO03505.1"/>
    </source>
</evidence>
<name>A0A8E0WMN5_9RICK</name>
<dbReference type="Proteomes" id="UP000027161">
    <property type="component" value="Unassembled WGS sequence"/>
</dbReference>
<keyword evidence="2" id="KW-1185">Reference proteome</keyword>
<sequence>MIMDFTEIFCYVDDFFQELDKHTNSITNHNNKSGPKK</sequence>